<sequence length="393" mass="44328">MTEHSSSHIKTHVVKCPVCSTRMSVRTMDVGRKTECPDCHHRFTIEKAEIKLEVPDPIVLEDGYGLKEVAHDHDDARKKMGQEIMSQAQREIKEQAERKDLNKRTQGAFEERKPRNYQESEEEEKKHREQLTPIDYDPREELVDYPLTFSPKEIQRDILLFSDVGLLMRWVFLSLFASVTVYFAANAIYYGLQPNQTFMTYMYSLAGSALSVVLGAGTIIFLGSHFLFLVMSISSGQEEWDWPELGIFDRMMEALFLVIAALLSFVPFGIMATIDPWSALPLLAFTFLAFPVIYLSMLDQGSVVTPWSGMIVSSLFKLPGKWLLFYVATSVLISAILAAGAALFFFAGIDRLAYIALPGGVMLVGGTFVYSLWLGRLSWEIGALSAAQREEEE</sequence>
<evidence type="ECO:0000256" key="1">
    <source>
        <dbReference type="SAM" id="MobiDB-lite"/>
    </source>
</evidence>
<feature type="transmembrane region" description="Helical" evidence="2">
    <location>
        <begin position="170"/>
        <end position="192"/>
    </location>
</feature>
<evidence type="ECO:0000313" key="3">
    <source>
        <dbReference type="EMBL" id="QDU74783.1"/>
    </source>
</evidence>
<dbReference type="OrthoDB" id="250092at2"/>
<reference evidence="4" key="1">
    <citation type="submission" date="2019-02" db="EMBL/GenBank/DDBJ databases">
        <title>Deep-cultivation of Planctomycetes and their phenomic and genomic characterization uncovers novel biology.</title>
        <authorList>
            <person name="Wiegand S."/>
            <person name="Jogler M."/>
            <person name="Boedeker C."/>
            <person name="Pinto D."/>
            <person name="Vollmers J."/>
            <person name="Rivas-Marin E."/>
            <person name="Kohn T."/>
            <person name="Peeters S.H."/>
            <person name="Heuer A."/>
            <person name="Rast P."/>
            <person name="Oberbeckmann S."/>
            <person name="Bunk B."/>
            <person name="Jeske O."/>
            <person name="Meyerdierks A."/>
            <person name="Storesund J.E."/>
            <person name="Kallscheuer N."/>
            <person name="Luecker S."/>
            <person name="Lage O.M."/>
            <person name="Pohl T."/>
            <person name="Merkel B.J."/>
            <person name="Hornburger P."/>
            <person name="Mueller R.-W."/>
            <person name="Bruemmer F."/>
            <person name="Labrenz M."/>
            <person name="Spormann A.M."/>
            <person name="Op den Camp H."/>
            <person name="Overmann J."/>
            <person name="Amann R."/>
            <person name="Jetten M.S.M."/>
            <person name="Mascher T."/>
            <person name="Medema M.H."/>
            <person name="Devos D.P."/>
            <person name="Kaster A.-K."/>
            <person name="Ovreas L."/>
            <person name="Rohde M."/>
            <person name="Galperin M.Y."/>
            <person name="Jogler C."/>
        </authorList>
    </citation>
    <scope>NUCLEOTIDE SEQUENCE [LARGE SCALE GENOMIC DNA]</scope>
    <source>
        <strain evidence="4">Pan97</strain>
    </source>
</reference>
<protein>
    <submittedName>
        <fullName evidence="3">Uncharacterized protein</fullName>
    </submittedName>
</protein>
<keyword evidence="2" id="KW-0472">Membrane</keyword>
<feature type="transmembrane region" description="Helical" evidence="2">
    <location>
        <begin position="212"/>
        <end position="233"/>
    </location>
</feature>
<dbReference type="RefSeq" id="WP_144971705.1">
    <property type="nucleotide sequence ID" value="NZ_CP036289.1"/>
</dbReference>
<organism evidence="3 4">
    <name type="scientific">Bremerella volcania</name>
    <dbReference type="NCBI Taxonomy" id="2527984"/>
    <lineage>
        <taxon>Bacteria</taxon>
        <taxon>Pseudomonadati</taxon>
        <taxon>Planctomycetota</taxon>
        <taxon>Planctomycetia</taxon>
        <taxon>Pirellulales</taxon>
        <taxon>Pirellulaceae</taxon>
        <taxon>Bremerella</taxon>
    </lineage>
</organism>
<accession>A0A518C6D5</accession>
<feature type="region of interest" description="Disordered" evidence="1">
    <location>
        <begin position="88"/>
        <end position="132"/>
    </location>
</feature>
<proteinExistence type="predicted"/>
<dbReference type="AlphaFoldDB" id="A0A518C6D5"/>
<keyword evidence="2" id="KW-0812">Transmembrane</keyword>
<feature type="transmembrane region" description="Helical" evidence="2">
    <location>
        <begin position="254"/>
        <end position="274"/>
    </location>
</feature>
<feature type="transmembrane region" description="Helical" evidence="2">
    <location>
        <begin position="323"/>
        <end position="346"/>
    </location>
</feature>
<dbReference type="KEGG" id="bvo:Pan97_17990"/>
<evidence type="ECO:0000256" key="2">
    <source>
        <dbReference type="SAM" id="Phobius"/>
    </source>
</evidence>
<evidence type="ECO:0000313" key="4">
    <source>
        <dbReference type="Proteomes" id="UP000318626"/>
    </source>
</evidence>
<dbReference type="EMBL" id="CP036289">
    <property type="protein sequence ID" value="QDU74783.1"/>
    <property type="molecule type" value="Genomic_DNA"/>
</dbReference>
<feature type="transmembrane region" description="Helical" evidence="2">
    <location>
        <begin position="280"/>
        <end position="298"/>
    </location>
</feature>
<feature type="compositionally biased region" description="Basic and acidic residues" evidence="1">
    <location>
        <begin position="90"/>
        <end position="132"/>
    </location>
</feature>
<keyword evidence="4" id="KW-1185">Reference proteome</keyword>
<gene>
    <name evidence="3" type="ORF">Pan97_17990</name>
</gene>
<keyword evidence="2" id="KW-1133">Transmembrane helix</keyword>
<dbReference type="Proteomes" id="UP000318626">
    <property type="component" value="Chromosome"/>
</dbReference>
<name>A0A518C6D5_9BACT</name>
<feature type="transmembrane region" description="Helical" evidence="2">
    <location>
        <begin position="352"/>
        <end position="373"/>
    </location>
</feature>
<dbReference type="Gene3D" id="2.20.28.160">
    <property type="match status" value="1"/>
</dbReference>